<reference evidence="1" key="1">
    <citation type="submission" date="2024-03" db="EMBL/GenBank/DDBJ databases">
        <title>Complete genome sequence of Sulfurisphaera javensis strain KD-1.</title>
        <authorList>
            <person name="Sakai H."/>
            <person name="Nur N."/>
            <person name="Suwanto A."/>
            <person name="Kurosawa N."/>
        </authorList>
    </citation>
    <scope>NUCLEOTIDE SEQUENCE</scope>
    <source>
        <strain evidence="1">KD-1</strain>
    </source>
</reference>
<evidence type="ECO:0000313" key="1">
    <source>
        <dbReference type="EMBL" id="BFH74081.1"/>
    </source>
</evidence>
<name>A0AAT9GT90_9CREN</name>
<organism evidence="1">
    <name type="scientific">Sulfurisphaera javensis</name>
    <dbReference type="NCBI Taxonomy" id="2049879"/>
    <lineage>
        <taxon>Archaea</taxon>
        <taxon>Thermoproteota</taxon>
        <taxon>Thermoprotei</taxon>
        <taxon>Sulfolobales</taxon>
        <taxon>Sulfolobaceae</taxon>
        <taxon>Sulfurisphaera</taxon>
    </lineage>
</organism>
<dbReference type="EMBL" id="AP031322">
    <property type="protein sequence ID" value="BFH74081.1"/>
    <property type="molecule type" value="Genomic_DNA"/>
</dbReference>
<dbReference type="KEGG" id="sjv:SJAV_20250"/>
<sequence>MPTEIVIRENNCCLKTDCVLIISFENRNILTGSHPEGMCIRFNRNDLEIAYIELKNVKQLTQNIIDDIRAKINNLILSKDGYSPNLVKCRQFANLFKFISDLRLRYQNTKLSFYLVLPEGVASTFSKNNSVNRRLRELIMRKVDDLKLIPCGDHIS</sequence>
<proteinExistence type="predicted"/>
<gene>
    <name evidence="1" type="ORF">SJAV_20250</name>
</gene>
<accession>A0AAT9GT90</accession>
<protein>
    <submittedName>
        <fullName evidence="1">Uncharacterized protein</fullName>
    </submittedName>
</protein>
<dbReference type="AlphaFoldDB" id="A0AAT9GT90"/>